<evidence type="ECO:0000313" key="4">
    <source>
        <dbReference type="EMBL" id="EAK1510201.1"/>
    </source>
</evidence>
<dbReference type="Proteomes" id="UP000576616">
    <property type="component" value="Unassembled WGS sequence"/>
</dbReference>
<keyword evidence="1" id="KW-1133">Transmembrane helix</keyword>
<name>A0A381CFR9_CAMCO</name>
<feature type="transmembrane region" description="Helical" evidence="1">
    <location>
        <begin position="239"/>
        <end position="256"/>
    </location>
</feature>
<evidence type="ECO:0000313" key="2">
    <source>
        <dbReference type="EMBL" id="EAH8157686.1"/>
    </source>
</evidence>
<dbReference type="AlphaFoldDB" id="A0A381CFR9"/>
<dbReference type="OrthoDB" id="5363482at2"/>
<dbReference type="RefSeq" id="WP_002780159.1">
    <property type="nucleotide sequence ID" value="NZ_AANHVQ020000010.1"/>
</dbReference>
<dbReference type="EMBL" id="AACBVJ010000005">
    <property type="protein sequence ID" value="EAJ9197253.1"/>
    <property type="molecule type" value="Genomic_DNA"/>
</dbReference>
<evidence type="ECO:0000313" key="6">
    <source>
        <dbReference type="Proteomes" id="UP000382436"/>
    </source>
</evidence>
<sequence length="334" mass="40005">MSLLKNNIQLFVLLSIFAFLFFWQKFAWVSLFLIPIFLAFFLEFFYFLRLRKNIIKEATMIKDSLIYRVSAGDFYIYSLSFFMALFALASLFLNLISFEKQDGFFLFVLLPLFLFFFKQKLQLQFLDNAYNDFRIIILSSLILALLYAIFNGVVNPIQSFNLEDFNQSIIHYKNSKFFVFDLISQILTLINALKEYFLYSLGLFWFRVLNFIFDFINFFIFCSFVAYLYNFAFKAKKKTYVFVFSFFITLASFFIIEDKNQNPKAYQKELVLMMNNLSFLKEQNLSMLQNDKDRLVKNLKQVQELLDKNAFEIGIWWFSKEKEELQKALNESLQ</sequence>
<feature type="transmembrane region" description="Helical" evidence="1">
    <location>
        <begin position="29"/>
        <end position="48"/>
    </location>
</feature>
<organism evidence="2 7">
    <name type="scientific">Campylobacter coli</name>
    <dbReference type="NCBI Taxonomy" id="195"/>
    <lineage>
        <taxon>Bacteria</taxon>
        <taxon>Pseudomonadati</taxon>
        <taxon>Campylobacterota</taxon>
        <taxon>Epsilonproteobacteria</taxon>
        <taxon>Campylobacterales</taxon>
        <taxon>Campylobacteraceae</taxon>
        <taxon>Campylobacter</taxon>
    </lineage>
</organism>
<feature type="transmembrane region" description="Helical" evidence="1">
    <location>
        <begin position="7"/>
        <end position="23"/>
    </location>
</feature>
<comment type="caution">
    <text evidence="2">The sequence shown here is derived from an EMBL/GenBank/DDBJ whole genome shotgun (WGS) entry which is preliminary data.</text>
</comment>
<evidence type="ECO:0000313" key="3">
    <source>
        <dbReference type="EMBL" id="EAJ9197253.1"/>
    </source>
</evidence>
<accession>A0A381CFR9</accession>
<evidence type="ECO:0000313" key="7">
    <source>
        <dbReference type="Proteomes" id="UP000576616"/>
    </source>
</evidence>
<protein>
    <submittedName>
        <fullName evidence="2">Uncharacterized protein</fullName>
    </submittedName>
</protein>
<evidence type="ECO:0000313" key="5">
    <source>
        <dbReference type="Proteomes" id="UP000361993"/>
    </source>
</evidence>
<reference evidence="4 5" key="1">
    <citation type="submission" date="2018-05" db="EMBL/GenBank/DDBJ databases">
        <authorList>
            <consortium name="GenomeTrakr network: Whole genome sequencing for foodborne pathogen traceback"/>
        </authorList>
    </citation>
    <scope>NUCLEOTIDE SEQUENCE [LARGE SCALE GENOMIC DNA]</scope>
    <source>
        <strain evidence="4 5">NC_C6016</strain>
    </source>
</reference>
<feature type="transmembrane region" description="Helical" evidence="1">
    <location>
        <begin position="74"/>
        <end position="97"/>
    </location>
</feature>
<evidence type="ECO:0000256" key="1">
    <source>
        <dbReference type="SAM" id="Phobius"/>
    </source>
</evidence>
<feature type="transmembrane region" description="Helical" evidence="1">
    <location>
        <begin position="211"/>
        <end position="233"/>
    </location>
</feature>
<gene>
    <name evidence="3" type="ORF">BZ274_03520</name>
    <name evidence="4" type="ORF">CJD00_08045</name>
    <name evidence="2" type="ORF">ES716_07115</name>
</gene>
<dbReference type="Proteomes" id="UP000361993">
    <property type="component" value="Unassembled WGS sequence"/>
</dbReference>
<proteinExistence type="predicted"/>
<reference evidence="2 7" key="2">
    <citation type="submission" date="2019-01" db="EMBL/GenBank/DDBJ databases">
        <authorList>
            <consortium name="PulseNet: The National Subtyping Network for Foodborne Disease Surveillance"/>
            <person name="Tarr C.L."/>
            <person name="Trees E."/>
            <person name="Katz L.S."/>
            <person name="Carleton-Romer H.A."/>
            <person name="Stroika S."/>
            <person name="Kucerova Z."/>
            <person name="Roache K.F."/>
            <person name="Sabol A.L."/>
            <person name="Besser J."/>
            <person name="Gerner-Smidt P."/>
        </authorList>
    </citation>
    <scope>NUCLEOTIDE SEQUENCE [LARGE SCALE GENOMIC DNA]</scope>
    <source>
        <strain evidence="3 6">PNUSAC001435</strain>
        <strain evidence="2 7">PNUSAC007828</strain>
    </source>
</reference>
<dbReference type="STRING" id="195.ATE51_01036"/>
<keyword evidence="1" id="KW-0812">Transmembrane</keyword>
<keyword evidence="1" id="KW-0472">Membrane</keyword>
<feature type="transmembrane region" description="Helical" evidence="1">
    <location>
        <begin position="103"/>
        <end position="121"/>
    </location>
</feature>
<dbReference type="EMBL" id="AABKAB010000014">
    <property type="protein sequence ID" value="EAH8157686.1"/>
    <property type="molecule type" value="Genomic_DNA"/>
</dbReference>
<dbReference type="EMBL" id="AACDUL010000016">
    <property type="protein sequence ID" value="EAK1510201.1"/>
    <property type="molecule type" value="Genomic_DNA"/>
</dbReference>
<feature type="transmembrane region" description="Helical" evidence="1">
    <location>
        <begin position="133"/>
        <end position="157"/>
    </location>
</feature>
<dbReference type="Proteomes" id="UP000382436">
    <property type="component" value="Unassembled WGS sequence"/>
</dbReference>